<evidence type="ECO:0000313" key="2">
    <source>
        <dbReference type="EMBL" id="KAL3618553.1"/>
    </source>
</evidence>
<dbReference type="Proteomes" id="UP001632038">
    <property type="component" value="Unassembled WGS sequence"/>
</dbReference>
<accession>A0ABD3BM47</accession>
<organism evidence="2 3">
    <name type="scientific">Castilleja foliolosa</name>
    <dbReference type="NCBI Taxonomy" id="1961234"/>
    <lineage>
        <taxon>Eukaryota</taxon>
        <taxon>Viridiplantae</taxon>
        <taxon>Streptophyta</taxon>
        <taxon>Embryophyta</taxon>
        <taxon>Tracheophyta</taxon>
        <taxon>Spermatophyta</taxon>
        <taxon>Magnoliopsida</taxon>
        <taxon>eudicotyledons</taxon>
        <taxon>Gunneridae</taxon>
        <taxon>Pentapetalae</taxon>
        <taxon>asterids</taxon>
        <taxon>lamiids</taxon>
        <taxon>Lamiales</taxon>
        <taxon>Orobanchaceae</taxon>
        <taxon>Pedicularideae</taxon>
        <taxon>Castillejinae</taxon>
        <taxon>Castilleja</taxon>
    </lineage>
</organism>
<reference evidence="3" key="1">
    <citation type="journal article" date="2024" name="IScience">
        <title>Strigolactones Initiate the Formation of Haustorium-like Structures in Castilleja.</title>
        <authorList>
            <person name="Buerger M."/>
            <person name="Peterson D."/>
            <person name="Chory J."/>
        </authorList>
    </citation>
    <scope>NUCLEOTIDE SEQUENCE [LARGE SCALE GENOMIC DNA]</scope>
</reference>
<evidence type="ECO:0000256" key="1">
    <source>
        <dbReference type="SAM" id="MobiDB-lite"/>
    </source>
</evidence>
<dbReference type="AlphaFoldDB" id="A0ABD3BM47"/>
<name>A0ABD3BM47_9LAMI</name>
<keyword evidence="3" id="KW-1185">Reference proteome</keyword>
<gene>
    <name evidence="2" type="ORF">CASFOL_037635</name>
</gene>
<dbReference type="EMBL" id="JAVIJP010000080">
    <property type="protein sequence ID" value="KAL3618553.1"/>
    <property type="molecule type" value="Genomic_DNA"/>
</dbReference>
<comment type="caution">
    <text evidence="2">The sequence shown here is derived from an EMBL/GenBank/DDBJ whole genome shotgun (WGS) entry which is preliminary data.</text>
</comment>
<feature type="region of interest" description="Disordered" evidence="1">
    <location>
        <begin position="18"/>
        <end position="42"/>
    </location>
</feature>
<feature type="compositionally biased region" description="Polar residues" evidence="1">
    <location>
        <begin position="18"/>
        <end position="28"/>
    </location>
</feature>
<evidence type="ECO:0000313" key="3">
    <source>
        <dbReference type="Proteomes" id="UP001632038"/>
    </source>
</evidence>
<protein>
    <submittedName>
        <fullName evidence="2">Uncharacterized protein</fullName>
    </submittedName>
</protein>
<sequence length="81" mass="9320">MRITSSSIAFFFHSSTLSSPIHPATQSESSRRRNNKQAQQSYIRQQINWRRLRDGVEGNRWSFQVAKIGLRGMEGFYSVAA</sequence>
<proteinExistence type="predicted"/>